<keyword evidence="9" id="KW-0275">Fatty acid biosynthesis</keyword>
<dbReference type="InterPro" id="IPR012348">
    <property type="entry name" value="RNR-like"/>
</dbReference>
<evidence type="ECO:0000256" key="4">
    <source>
        <dbReference type="ARBA" id="ARBA00022723"/>
    </source>
</evidence>
<accession>A0A5J6N5Q4</accession>
<organism evidence="10 11">
    <name type="scientific">Hypericibacter adhaerens</name>
    <dbReference type="NCBI Taxonomy" id="2602016"/>
    <lineage>
        <taxon>Bacteria</taxon>
        <taxon>Pseudomonadati</taxon>
        <taxon>Pseudomonadota</taxon>
        <taxon>Alphaproteobacteria</taxon>
        <taxon>Rhodospirillales</taxon>
        <taxon>Dongiaceae</taxon>
        <taxon>Hypericibacter</taxon>
    </lineage>
</organism>
<dbReference type="InterPro" id="IPR005067">
    <property type="entry name" value="Fatty_acid_desaturase-2"/>
</dbReference>
<keyword evidence="5" id="KW-0276">Fatty acid metabolism</keyword>
<gene>
    <name evidence="10" type="ORF">FRZ61_46880</name>
</gene>
<proteinExistence type="inferred from homology"/>
<dbReference type="AlphaFoldDB" id="A0A5J6N5Q4"/>
<evidence type="ECO:0000256" key="8">
    <source>
        <dbReference type="ARBA" id="ARBA00023098"/>
    </source>
</evidence>
<evidence type="ECO:0000256" key="2">
    <source>
        <dbReference type="ARBA" id="ARBA00008749"/>
    </source>
</evidence>
<dbReference type="OrthoDB" id="581372at2"/>
<dbReference type="SUPFAM" id="SSF47240">
    <property type="entry name" value="Ferritin-like"/>
    <property type="match status" value="1"/>
</dbReference>
<evidence type="ECO:0000256" key="3">
    <source>
        <dbReference type="ARBA" id="ARBA00022516"/>
    </source>
</evidence>
<keyword evidence="7" id="KW-0408">Iron</keyword>
<evidence type="ECO:0000256" key="6">
    <source>
        <dbReference type="ARBA" id="ARBA00023002"/>
    </source>
</evidence>
<dbReference type="InterPro" id="IPR009078">
    <property type="entry name" value="Ferritin-like_SF"/>
</dbReference>
<comment type="cofactor">
    <cofactor evidence="1">
        <name>Fe(2+)</name>
        <dbReference type="ChEBI" id="CHEBI:29033"/>
    </cofactor>
</comment>
<dbReference type="EMBL" id="CP042582">
    <property type="protein sequence ID" value="QEX24747.1"/>
    <property type="molecule type" value="Genomic_DNA"/>
</dbReference>
<evidence type="ECO:0008006" key="12">
    <source>
        <dbReference type="Google" id="ProtNLM"/>
    </source>
</evidence>
<keyword evidence="11" id="KW-1185">Reference proteome</keyword>
<evidence type="ECO:0000256" key="1">
    <source>
        <dbReference type="ARBA" id="ARBA00001954"/>
    </source>
</evidence>
<protein>
    <recommendedName>
        <fullName evidence="12">Rubrerythrin family protein</fullName>
    </recommendedName>
</protein>
<sequence>MKHWTLDDIPWTQFDPSLVDPELLRIVKAASMVEYNGGDYAAYLCNVFHDDPSFQDAARLWAVEEVQHGAVLARWAAMADSSFDFDKSFARFKDGFKISIDKTQSIRGSRAGELVARCIVETGTSSYYTALMEAAKEPVLREICRNIAADELRHYKLFYTHLRRYVEAEKIGRVRRVLVALRRIRESEDDELAYAYYAANGGDEAAYDRRQWGARYARRAYSFYRRHHIQRGISMVLKAAGLQPQGRLANGLTSAVAWFMGWRVQRLARAGF</sequence>
<name>A0A5J6N5Q4_9PROT</name>
<evidence type="ECO:0000256" key="5">
    <source>
        <dbReference type="ARBA" id="ARBA00022832"/>
    </source>
</evidence>
<dbReference type="Proteomes" id="UP000325797">
    <property type="component" value="Chromosome"/>
</dbReference>
<dbReference type="Gene3D" id="1.10.620.20">
    <property type="entry name" value="Ribonucleotide Reductase, subunit A"/>
    <property type="match status" value="1"/>
</dbReference>
<evidence type="ECO:0000313" key="10">
    <source>
        <dbReference type="EMBL" id="QEX24747.1"/>
    </source>
</evidence>
<evidence type="ECO:0000313" key="11">
    <source>
        <dbReference type="Proteomes" id="UP000325797"/>
    </source>
</evidence>
<comment type="similarity">
    <text evidence="2">Belongs to the fatty acid desaturase type 2 family.</text>
</comment>
<keyword evidence="6" id="KW-0560">Oxidoreductase</keyword>
<dbReference type="RefSeq" id="WP_151119999.1">
    <property type="nucleotide sequence ID" value="NZ_CP042582.1"/>
</dbReference>
<dbReference type="GO" id="GO:0006633">
    <property type="term" value="P:fatty acid biosynthetic process"/>
    <property type="evidence" value="ECO:0007669"/>
    <property type="project" value="UniProtKB-KW"/>
</dbReference>
<reference evidence="10 11" key="1">
    <citation type="submission" date="2019-08" db="EMBL/GenBank/DDBJ databases">
        <title>Hyperibacter terrae gen. nov., sp. nov. and Hyperibacter viscosus sp. nov., two new members in the family Rhodospirillaceae isolated from the rhizosphere of Hypericum perforatum.</title>
        <authorList>
            <person name="Noviana Z."/>
        </authorList>
    </citation>
    <scope>NUCLEOTIDE SEQUENCE [LARGE SCALE GENOMIC DNA]</scope>
    <source>
        <strain evidence="10 11">R5959</strain>
    </source>
</reference>
<dbReference type="KEGG" id="hadh:FRZ61_46880"/>
<dbReference type="GO" id="GO:0046872">
    <property type="term" value="F:metal ion binding"/>
    <property type="evidence" value="ECO:0007669"/>
    <property type="project" value="UniProtKB-KW"/>
</dbReference>
<keyword evidence="4" id="KW-0479">Metal-binding</keyword>
<dbReference type="GO" id="GO:0045300">
    <property type="term" value="F:stearoyl-[ACP] desaturase activity"/>
    <property type="evidence" value="ECO:0007669"/>
    <property type="project" value="InterPro"/>
</dbReference>
<keyword evidence="8" id="KW-0443">Lipid metabolism</keyword>
<dbReference type="CDD" id="cd00657">
    <property type="entry name" value="Ferritin_like"/>
    <property type="match status" value="1"/>
</dbReference>
<evidence type="ECO:0000256" key="9">
    <source>
        <dbReference type="ARBA" id="ARBA00023160"/>
    </source>
</evidence>
<evidence type="ECO:0000256" key="7">
    <source>
        <dbReference type="ARBA" id="ARBA00023004"/>
    </source>
</evidence>
<keyword evidence="3" id="KW-0444">Lipid biosynthesis</keyword>
<dbReference type="Pfam" id="PF03405">
    <property type="entry name" value="FA_desaturase_2"/>
    <property type="match status" value="1"/>
</dbReference>